<reference evidence="1 2" key="1">
    <citation type="submission" date="2017-12" db="EMBL/GenBank/DDBJ databases">
        <authorList>
            <person name="Paulsen S."/>
            <person name="Gram L.K."/>
        </authorList>
    </citation>
    <scope>NUCLEOTIDE SEQUENCE [LARGE SCALE GENOMIC DNA]</scope>
    <source>
        <strain evidence="1 2">S1189</strain>
    </source>
</reference>
<evidence type="ECO:0000313" key="2">
    <source>
        <dbReference type="Proteomes" id="UP000307362"/>
    </source>
</evidence>
<reference evidence="2" key="2">
    <citation type="submission" date="2019-06" db="EMBL/GenBank/DDBJ databases">
        <title>Co-occurence of chitin degradation, pigmentation and bioactivity in marine Pseudoalteromonas.</title>
        <authorList>
            <person name="Sonnenschein E.C."/>
            <person name="Bech P.K."/>
        </authorList>
    </citation>
    <scope>NUCLEOTIDE SEQUENCE [LARGE SCALE GENOMIC DNA]</scope>
    <source>
        <strain evidence="2">S1189</strain>
    </source>
</reference>
<name>A0A5S3YPS1_9GAMM</name>
<dbReference type="AlphaFoldDB" id="A0A5S3YPS1"/>
<evidence type="ECO:0000313" key="1">
    <source>
        <dbReference type="EMBL" id="TMP78503.1"/>
    </source>
</evidence>
<organism evidence="1 2">
    <name type="scientific">Pseudoalteromonas phenolica</name>
    <dbReference type="NCBI Taxonomy" id="161398"/>
    <lineage>
        <taxon>Bacteria</taxon>
        <taxon>Pseudomonadati</taxon>
        <taxon>Pseudomonadota</taxon>
        <taxon>Gammaproteobacteria</taxon>
        <taxon>Alteromonadales</taxon>
        <taxon>Pseudoalteromonadaceae</taxon>
        <taxon>Pseudoalteromonas</taxon>
    </lineage>
</organism>
<dbReference type="EMBL" id="PNCM01000038">
    <property type="protein sequence ID" value="TMP78503.1"/>
    <property type="molecule type" value="Genomic_DNA"/>
</dbReference>
<gene>
    <name evidence="1" type="ORF">CWB73_16530</name>
</gene>
<sequence length="68" mass="7470">MTNKPLQATNLSSIPITKKGKAFSHFAFVPAFMTEILVHQVEFCVLNNFSTREMSASVVTAHSASELL</sequence>
<dbReference type="Proteomes" id="UP000307362">
    <property type="component" value="Unassembled WGS sequence"/>
</dbReference>
<protein>
    <submittedName>
        <fullName evidence="1">Uncharacterized protein</fullName>
    </submittedName>
</protein>
<accession>A0A5S3YPS1</accession>
<proteinExistence type="predicted"/>
<comment type="caution">
    <text evidence="1">The sequence shown here is derived from an EMBL/GenBank/DDBJ whole genome shotgun (WGS) entry which is preliminary data.</text>
</comment>